<reference evidence="1 2" key="1">
    <citation type="submission" date="2024-10" db="EMBL/GenBank/DDBJ databases">
        <title>The Natural Products Discovery Center: Release of the First 8490 Sequenced Strains for Exploring Actinobacteria Biosynthetic Diversity.</title>
        <authorList>
            <person name="Kalkreuter E."/>
            <person name="Kautsar S.A."/>
            <person name="Yang D."/>
            <person name="Bader C.D."/>
            <person name="Teijaro C.N."/>
            <person name="Fluegel L."/>
            <person name="Davis C.M."/>
            <person name="Simpson J.R."/>
            <person name="Lauterbach L."/>
            <person name="Steele A.D."/>
            <person name="Gui C."/>
            <person name="Meng S."/>
            <person name="Li G."/>
            <person name="Viehrig K."/>
            <person name="Ye F."/>
            <person name="Su P."/>
            <person name="Kiefer A.F."/>
            <person name="Nichols A."/>
            <person name="Cepeda A.J."/>
            <person name="Yan W."/>
            <person name="Fan B."/>
            <person name="Jiang Y."/>
            <person name="Adhikari A."/>
            <person name="Zheng C.-J."/>
            <person name="Schuster L."/>
            <person name="Cowan T.M."/>
            <person name="Smanski M.J."/>
            <person name="Chevrette M.G."/>
            <person name="De Carvalho L.P.S."/>
            <person name="Shen B."/>
        </authorList>
    </citation>
    <scope>NUCLEOTIDE SEQUENCE [LARGE SCALE GENOMIC DNA]</scope>
    <source>
        <strain evidence="1 2">NPDC050545</strain>
    </source>
</reference>
<organism evidence="1 2">
    <name type="scientific">Nonomuraea typhae</name>
    <dbReference type="NCBI Taxonomy" id="2603600"/>
    <lineage>
        <taxon>Bacteria</taxon>
        <taxon>Bacillati</taxon>
        <taxon>Actinomycetota</taxon>
        <taxon>Actinomycetes</taxon>
        <taxon>Streptosporangiales</taxon>
        <taxon>Streptosporangiaceae</taxon>
        <taxon>Nonomuraea</taxon>
    </lineage>
</organism>
<evidence type="ECO:0000313" key="2">
    <source>
        <dbReference type="Proteomes" id="UP001612741"/>
    </source>
</evidence>
<protein>
    <recommendedName>
        <fullName evidence="3">Baseplate protein J-like domain-containing protein</fullName>
    </recommendedName>
</protein>
<accession>A0ABW7YJ24</accession>
<dbReference type="EMBL" id="JBITGY010000001">
    <property type="protein sequence ID" value="MFI6495895.1"/>
    <property type="molecule type" value="Genomic_DNA"/>
</dbReference>
<gene>
    <name evidence="1" type="ORF">ACIBG2_00825</name>
</gene>
<name>A0ABW7YJ24_9ACTN</name>
<proteinExistence type="predicted"/>
<evidence type="ECO:0000313" key="1">
    <source>
        <dbReference type="EMBL" id="MFI6495895.1"/>
    </source>
</evidence>
<dbReference type="Proteomes" id="UP001612741">
    <property type="component" value="Unassembled WGS sequence"/>
</dbReference>
<evidence type="ECO:0008006" key="3">
    <source>
        <dbReference type="Google" id="ProtNLM"/>
    </source>
</evidence>
<sequence length="315" mass="34035">MDQQIIHNLNVPAAPLLPPNGQGVGDPMAAFYRGHDPFSDATHAAEDPTVMAQVQAALAESVQHTTIGDYEPDYVKLPIPVVIGDRTYTGARVRELNGGDEEELGRTAASGEPELVLNTLLKCGVVCFGDHIPNAGDIAQLAVPNRDALILGIRRATYGNELKFERLGCTHCDELMELIYDLDDVPSGPALTADNVDGIKVSLRRGGYAVVRFPSGDDQTAILAEIRARNITRAEQDSILLSRVLIQLVDSRGDHMTMTNELAVARSMSIPDRTTILTALDEQRPGPLMDAAKIVCTGCEKETEVPLSVEVLFRG</sequence>
<dbReference type="RefSeq" id="WP_397077675.1">
    <property type="nucleotide sequence ID" value="NZ_JBITGY010000001.1"/>
</dbReference>
<keyword evidence="2" id="KW-1185">Reference proteome</keyword>
<comment type="caution">
    <text evidence="1">The sequence shown here is derived from an EMBL/GenBank/DDBJ whole genome shotgun (WGS) entry which is preliminary data.</text>
</comment>